<reference evidence="1" key="1">
    <citation type="submission" date="2020-02" db="EMBL/GenBank/DDBJ databases">
        <authorList>
            <person name="Palmer J.M."/>
        </authorList>
    </citation>
    <scope>NUCLEOTIDE SEQUENCE</scope>
    <source>
        <strain evidence="1">EPUS1.4</strain>
        <tissue evidence="1">Thallus</tissue>
    </source>
</reference>
<comment type="caution">
    <text evidence="1">The sequence shown here is derived from an EMBL/GenBank/DDBJ whole genome shotgun (WGS) entry which is preliminary data.</text>
</comment>
<gene>
    <name evidence="1" type="ORF">GJ744_000377</name>
</gene>
<name>A0A8H7ADK2_9EURO</name>
<protein>
    <submittedName>
        <fullName evidence="1">Uncharacterized protein</fullName>
    </submittedName>
</protein>
<evidence type="ECO:0000313" key="2">
    <source>
        <dbReference type="Proteomes" id="UP000606974"/>
    </source>
</evidence>
<dbReference type="EMBL" id="JAACFV010000100">
    <property type="protein sequence ID" value="KAF7505802.1"/>
    <property type="molecule type" value="Genomic_DNA"/>
</dbReference>
<sequence length="348" mass="39020">MALNVATLDALPAELIYAIIIRVPFSKDDFAALQLINRRVYQIMGQRGWQIFNDIAAEQCAQALAIKRFPYCSPFAAGLGYPTQNQLSDVCEMHRKFEKQVNSMAKAEAGMLQQGLDTKYFRIKGWKSNFLSGLHVVKRMEEYVQAPAARLPNPSMLRAEKRALRCREFVDCLPISYCLAVRHTTLLSVQVVDYLGLHHEVYDIRHGRGRGAGLGSEAAVNLCDRTMKVMFENYCDTTLKQALSILEDGDGRPSKAARRQLNDLLNVGQRIQGIDAYNITEMLSVASFRFDHHITRRIAEAIEEWDDFASGAGKAFIAETQRTEGGGEEASLSAKRLVESFLDDLTGF</sequence>
<proteinExistence type="predicted"/>
<dbReference type="AlphaFoldDB" id="A0A8H7ADK2"/>
<keyword evidence="2" id="KW-1185">Reference proteome</keyword>
<dbReference type="OrthoDB" id="10292142at2759"/>
<dbReference type="Proteomes" id="UP000606974">
    <property type="component" value="Unassembled WGS sequence"/>
</dbReference>
<organism evidence="1 2">
    <name type="scientific">Endocarpon pusillum</name>
    <dbReference type="NCBI Taxonomy" id="364733"/>
    <lineage>
        <taxon>Eukaryota</taxon>
        <taxon>Fungi</taxon>
        <taxon>Dikarya</taxon>
        <taxon>Ascomycota</taxon>
        <taxon>Pezizomycotina</taxon>
        <taxon>Eurotiomycetes</taxon>
        <taxon>Chaetothyriomycetidae</taxon>
        <taxon>Verrucariales</taxon>
        <taxon>Verrucariaceae</taxon>
        <taxon>Endocarpon</taxon>
    </lineage>
</organism>
<accession>A0A8H7ADK2</accession>
<evidence type="ECO:0000313" key="1">
    <source>
        <dbReference type="EMBL" id="KAF7505802.1"/>
    </source>
</evidence>